<keyword evidence="12" id="KW-1185">Reference proteome</keyword>
<keyword evidence="6 7" id="KW-0472">Membrane</keyword>
<feature type="transmembrane region" description="Helical" evidence="10">
    <location>
        <begin position="233"/>
        <end position="254"/>
    </location>
</feature>
<proteinExistence type="inferred from homology"/>
<dbReference type="InterPro" id="IPR002067">
    <property type="entry name" value="MCP"/>
</dbReference>
<feature type="compositionally biased region" description="Basic and acidic residues" evidence="9">
    <location>
        <begin position="371"/>
        <end position="383"/>
    </location>
</feature>
<evidence type="ECO:0000256" key="8">
    <source>
        <dbReference type="RuleBase" id="RU000488"/>
    </source>
</evidence>
<evidence type="ECO:0000256" key="9">
    <source>
        <dbReference type="SAM" id="MobiDB-lite"/>
    </source>
</evidence>
<dbReference type="Gene3D" id="3.30.40.10">
    <property type="entry name" value="Zinc/RING finger domain, C3HC4 (zinc finger)"/>
    <property type="match status" value="1"/>
</dbReference>
<dbReference type="InterPro" id="IPR018108">
    <property type="entry name" value="MCP_transmembrane"/>
</dbReference>
<evidence type="ECO:0000256" key="5">
    <source>
        <dbReference type="ARBA" id="ARBA00022737"/>
    </source>
</evidence>
<evidence type="ECO:0000256" key="1">
    <source>
        <dbReference type="ARBA" id="ARBA00004141"/>
    </source>
</evidence>
<dbReference type="eggNOG" id="KOG0752">
    <property type="taxonomic scope" value="Eukaryota"/>
</dbReference>
<evidence type="ECO:0000313" key="11">
    <source>
        <dbReference type="EnsemblMetazoa" id="tetur02g11720.1"/>
    </source>
</evidence>
<dbReference type="EMBL" id="CAEY01000828">
    <property type="status" value="NOT_ANNOTATED_CDS"/>
    <property type="molecule type" value="Genomic_DNA"/>
</dbReference>
<feature type="region of interest" description="Disordered" evidence="9">
    <location>
        <begin position="1"/>
        <end position="24"/>
    </location>
</feature>
<protein>
    <recommendedName>
        <fullName evidence="13">RING-type domain-containing protein</fullName>
    </recommendedName>
</protein>
<evidence type="ECO:0000256" key="10">
    <source>
        <dbReference type="SAM" id="Phobius"/>
    </source>
</evidence>
<feature type="transmembrane region" description="Helical" evidence="10">
    <location>
        <begin position="185"/>
        <end position="208"/>
    </location>
</feature>
<dbReference type="PROSITE" id="PS50920">
    <property type="entry name" value="SOLCAR"/>
    <property type="match status" value="2"/>
</dbReference>
<keyword evidence="4 7" id="KW-0812">Transmembrane</keyword>
<comment type="similarity">
    <text evidence="2 8">Belongs to the mitochondrial carrier (TC 2.A.29) family.</text>
</comment>
<dbReference type="GO" id="GO:0016020">
    <property type="term" value="C:membrane"/>
    <property type="evidence" value="ECO:0007669"/>
    <property type="project" value="UniProtKB-SubCell"/>
</dbReference>
<dbReference type="GO" id="GO:0055085">
    <property type="term" value="P:transmembrane transport"/>
    <property type="evidence" value="ECO:0007669"/>
    <property type="project" value="InterPro"/>
</dbReference>
<accession>T1JXF2</accession>
<dbReference type="Gene3D" id="1.50.40.10">
    <property type="entry name" value="Mitochondrial carrier domain"/>
    <property type="match status" value="1"/>
</dbReference>
<dbReference type="InterPro" id="IPR023395">
    <property type="entry name" value="MCP_dom_sf"/>
</dbReference>
<evidence type="ECO:0000256" key="4">
    <source>
        <dbReference type="ARBA" id="ARBA00022692"/>
    </source>
</evidence>
<dbReference type="Proteomes" id="UP000015104">
    <property type="component" value="Unassembled WGS sequence"/>
</dbReference>
<dbReference type="Pfam" id="PF00153">
    <property type="entry name" value="Mito_carr"/>
    <property type="match status" value="2"/>
</dbReference>
<reference evidence="12" key="1">
    <citation type="submission" date="2011-08" db="EMBL/GenBank/DDBJ databases">
        <authorList>
            <person name="Rombauts S."/>
        </authorList>
    </citation>
    <scope>NUCLEOTIDE SEQUENCE</scope>
    <source>
        <strain evidence="12">London</strain>
    </source>
</reference>
<dbReference type="PANTHER" id="PTHR24089">
    <property type="entry name" value="SOLUTE CARRIER FAMILY 25"/>
    <property type="match status" value="1"/>
</dbReference>
<dbReference type="HOGENOM" id="CLU_015166_10_6_1"/>
<dbReference type="PRINTS" id="PR00926">
    <property type="entry name" value="MITOCARRIER"/>
</dbReference>
<comment type="subcellular location">
    <subcellularLocation>
        <location evidence="1">Membrane</location>
        <topology evidence="1">Multi-pass membrane protein</topology>
    </subcellularLocation>
</comment>
<sequence length="396" mass="45250">MQERHSTVDQLSPQTPLGAKKMSGQGEISNASKVVTSLIAGAVAGGLAKTIIAPLDRTKINFQIKNIPFSFYEAYKFIVISYKESGFTSLWRGNSATMARVLPYAAIQYSSHEQFKRLLSVETNEDKRKHPIRSYVAGSLAGVVSTSLTYPLDLARARMAVTHREKYNSLGAVFRKTIKREGPGAVYKGYLPTILGVIPYAGTSFFTYETLKRLHHVEMIFTSLTLHLLPIDILSWIHEVCASLALLNLFIFLIHRLKYLLNTIIRDVRWSRNIIRSYKFLRYLKGLSNCESVILCHKINSLREATREQLESLDDIYPICFQDFSELITARITRYNHYFHELCLRKWLYVQDVCPLCHKTLYGPNENNPSEEPHQNTDIHESNEQTPVAADQREKS</sequence>
<evidence type="ECO:0000256" key="3">
    <source>
        <dbReference type="ARBA" id="ARBA00022448"/>
    </source>
</evidence>
<evidence type="ECO:0000256" key="2">
    <source>
        <dbReference type="ARBA" id="ARBA00006375"/>
    </source>
</evidence>
<dbReference type="EnsemblMetazoa" id="tetur02g11720.1">
    <property type="protein sequence ID" value="tetur02g11720.1"/>
    <property type="gene ID" value="tetur02g11720"/>
</dbReference>
<name>T1JXF2_TETUR</name>
<keyword evidence="10" id="KW-1133">Transmembrane helix</keyword>
<evidence type="ECO:0000256" key="6">
    <source>
        <dbReference type="ARBA" id="ARBA00023136"/>
    </source>
</evidence>
<evidence type="ECO:0000256" key="7">
    <source>
        <dbReference type="PROSITE-ProRule" id="PRU00282"/>
    </source>
</evidence>
<organism evidence="11 12">
    <name type="scientific">Tetranychus urticae</name>
    <name type="common">Two-spotted spider mite</name>
    <dbReference type="NCBI Taxonomy" id="32264"/>
    <lineage>
        <taxon>Eukaryota</taxon>
        <taxon>Metazoa</taxon>
        <taxon>Ecdysozoa</taxon>
        <taxon>Arthropoda</taxon>
        <taxon>Chelicerata</taxon>
        <taxon>Arachnida</taxon>
        <taxon>Acari</taxon>
        <taxon>Acariformes</taxon>
        <taxon>Trombidiformes</taxon>
        <taxon>Prostigmata</taxon>
        <taxon>Eleutherengona</taxon>
        <taxon>Raphignathae</taxon>
        <taxon>Tetranychoidea</taxon>
        <taxon>Tetranychidae</taxon>
        <taxon>Tetranychus</taxon>
    </lineage>
</organism>
<evidence type="ECO:0008006" key="13">
    <source>
        <dbReference type="Google" id="ProtNLM"/>
    </source>
</evidence>
<reference evidence="11" key="2">
    <citation type="submission" date="2015-06" db="UniProtKB">
        <authorList>
            <consortium name="EnsemblMetazoa"/>
        </authorList>
    </citation>
    <scope>IDENTIFICATION</scope>
</reference>
<dbReference type="SUPFAM" id="SSF103506">
    <property type="entry name" value="Mitochondrial carrier"/>
    <property type="match status" value="1"/>
</dbReference>
<feature type="region of interest" description="Disordered" evidence="9">
    <location>
        <begin position="365"/>
        <end position="396"/>
    </location>
</feature>
<keyword evidence="5" id="KW-0677">Repeat</keyword>
<dbReference type="AlphaFoldDB" id="T1JXF2"/>
<keyword evidence="3 8" id="KW-0813">Transport</keyword>
<dbReference type="InterPro" id="IPR013083">
    <property type="entry name" value="Znf_RING/FYVE/PHD"/>
</dbReference>
<dbReference type="SUPFAM" id="SSF57850">
    <property type="entry name" value="RING/U-box"/>
    <property type="match status" value="1"/>
</dbReference>
<feature type="repeat" description="Solcar" evidence="7">
    <location>
        <begin position="129"/>
        <end position="214"/>
    </location>
</feature>
<feature type="repeat" description="Solcar" evidence="7">
    <location>
        <begin position="32"/>
        <end position="118"/>
    </location>
</feature>
<dbReference type="STRING" id="32264.T1JXF2"/>
<evidence type="ECO:0000313" key="12">
    <source>
        <dbReference type="Proteomes" id="UP000015104"/>
    </source>
</evidence>